<dbReference type="EMBL" id="CP003630">
    <property type="protein sequence ID" value="AFZ20694.1"/>
    <property type="molecule type" value="Genomic_DNA"/>
</dbReference>
<dbReference type="Proteomes" id="UP000010471">
    <property type="component" value="Chromosome"/>
</dbReference>
<gene>
    <name evidence="2" type="ORF">Mic7113_5036</name>
</gene>
<keyword evidence="1" id="KW-0812">Transmembrane</keyword>
<dbReference type="RefSeq" id="WP_015184827.1">
    <property type="nucleotide sequence ID" value="NC_019738.1"/>
</dbReference>
<dbReference type="AlphaFoldDB" id="K9WLP0"/>
<name>K9WLP0_9CYAN</name>
<keyword evidence="3" id="KW-1185">Reference proteome</keyword>
<dbReference type="STRING" id="1173027.Mic7113_5036"/>
<organism evidence="2 3">
    <name type="scientific">Allocoleopsis franciscana PCC 7113</name>
    <dbReference type="NCBI Taxonomy" id="1173027"/>
    <lineage>
        <taxon>Bacteria</taxon>
        <taxon>Bacillati</taxon>
        <taxon>Cyanobacteriota</taxon>
        <taxon>Cyanophyceae</taxon>
        <taxon>Coleofasciculales</taxon>
        <taxon>Coleofasciculaceae</taxon>
        <taxon>Allocoleopsis</taxon>
        <taxon>Allocoleopsis franciscana</taxon>
    </lineage>
</organism>
<sequence length="134" mass="14980">MTQNTSSQKPLMRFLIILSGLAFAGTSIFGMAELFMKGFQEPPKNAQTATPSPNSQLKEIEKGYERVLQREPENQFALQKLVEIRLQMNDLQGAIPLMEKLVKLNPDNAQYKALLEGIKQRVGTEGTTEKKGGR</sequence>
<evidence type="ECO:0000313" key="3">
    <source>
        <dbReference type="Proteomes" id="UP000010471"/>
    </source>
</evidence>
<accession>K9WLP0</accession>
<dbReference type="InterPro" id="IPR011990">
    <property type="entry name" value="TPR-like_helical_dom_sf"/>
</dbReference>
<dbReference type="Pfam" id="PF14559">
    <property type="entry name" value="TPR_19"/>
    <property type="match status" value="1"/>
</dbReference>
<feature type="transmembrane region" description="Helical" evidence="1">
    <location>
        <begin position="12"/>
        <end position="35"/>
    </location>
</feature>
<dbReference type="SUPFAM" id="SSF48452">
    <property type="entry name" value="TPR-like"/>
    <property type="match status" value="1"/>
</dbReference>
<evidence type="ECO:0000256" key="1">
    <source>
        <dbReference type="SAM" id="Phobius"/>
    </source>
</evidence>
<proteinExistence type="predicted"/>
<dbReference type="OrthoDB" id="427425at2"/>
<dbReference type="KEGG" id="mic:Mic7113_5036"/>
<dbReference type="HOGENOM" id="CLU_127050_0_0_3"/>
<reference evidence="2 3" key="1">
    <citation type="submission" date="2012-06" db="EMBL/GenBank/DDBJ databases">
        <title>Finished chromosome of genome of Microcoleus sp. PCC 7113.</title>
        <authorList>
            <consortium name="US DOE Joint Genome Institute"/>
            <person name="Gugger M."/>
            <person name="Coursin T."/>
            <person name="Rippka R."/>
            <person name="Tandeau De Marsac N."/>
            <person name="Huntemann M."/>
            <person name="Wei C.-L."/>
            <person name="Han J."/>
            <person name="Detter J.C."/>
            <person name="Han C."/>
            <person name="Tapia R."/>
            <person name="Chen A."/>
            <person name="Kyrpides N."/>
            <person name="Mavromatis K."/>
            <person name="Markowitz V."/>
            <person name="Szeto E."/>
            <person name="Ivanova N."/>
            <person name="Pagani I."/>
            <person name="Pati A."/>
            <person name="Goodwin L."/>
            <person name="Nordberg H.P."/>
            <person name="Cantor M.N."/>
            <person name="Hua S.X."/>
            <person name="Woyke T."/>
            <person name="Kerfeld C.A."/>
        </authorList>
    </citation>
    <scope>NUCLEOTIDE SEQUENCE [LARGE SCALE GENOMIC DNA]</scope>
    <source>
        <strain evidence="2 3">PCC 7113</strain>
    </source>
</reference>
<dbReference type="eggNOG" id="COG4783">
    <property type="taxonomic scope" value="Bacteria"/>
</dbReference>
<keyword evidence="1" id="KW-0472">Membrane</keyword>
<evidence type="ECO:0000313" key="2">
    <source>
        <dbReference type="EMBL" id="AFZ20694.1"/>
    </source>
</evidence>
<dbReference type="Gene3D" id="1.25.40.10">
    <property type="entry name" value="Tetratricopeptide repeat domain"/>
    <property type="match status" value="1"/>
</dbReference>
<keyword evidence="1" id="KW-1133">Transmembrane helix</keyword>
<protein>
    <submittedName>
        <fullName evidence="2">Uncharacterized protein</fullName>
    </submittedName>
</protein>